<protein>
    <recommendedName>
        <fullName evidence="3">Alpha/beta hydrolase</fullName>
    </recommendedName>
</protein>
<proteinExistence type="predicted"/>
<dbReference type="AlphaFoldDB" id="A0A0K1Q4S2"/>
<dbReference type="STRING" id="1391654.AKJ09_07063"/>
<reference evidence="1 2" key="1">
    <citation type="submission" date="2015-08" db="EMBL/GenBank/DDBJ databases">
        <authorList>
            <person name="Babu N.S."/>
            <person name="Beckwith C.J."/>
            <person name="Beseler K.G."/>
            <person name="Brison A."/>
            <person name="Carone J.V."/>
            <person name="Caskin T.P."/>
            <person name="Diamond M."/>
            <person name="Durham M.E."/>
            <person name="Foxe J.M."/>
            <person name="Go M."/>
            <person name="Henderson B.A."/>
            <person name="Jones I.B."/>
            <person name="McGettigan J.A."/>
            <person name="Micheletti S.J."/>
            <person name="Nasrallah M.E."/>
            <person name="Ortiz D."/>
            <person name="Piller C.R."/>
            <person name="Privatt S.R."/>
            <person name="Schneider S.L."/>
            <person name="Sharp S."/>
            <person name="Smith T.C."/>
            <person name="Stanton J.D."/>
            <person name="Ullery H.E."/>
            <person name="Wilson R.J."/>
            <person name="Serrano M.G."/>
            <person name="Buck G."/>
            <person name="Lee V."/>
            <person name="Wang Y."/>
            <person name="Carvalho R."/>
            <person name="Voegtly L."/>
            <person name="Shi R."/>
            <person name="Duckworth R."/>
            <person name="Johnson A."/>
            <person name="Loviza R."/>
            <person name="Walstead R."/>
            <person name="Shah Z."/>
            <person name="Kiflezghi M."/>
            <person name="Wade K."/>
            <person name="Ball S.L."/>
            <person name="Bradley K.W."/>
            <person name="Asai D.J."/>
            <person name="Bowman C.A."/>
            <person name="Russell D.A."/>
            <person name="Pope W.H."/>
            <person name="Jacobs-Sera D."/>
            <person name="Hendrix R.W."/>
            <person name="Hatfull G.F."/>
        </authorList>
    </citation>
    <scope>NUCLEOTIDE SEQUENCE [LARGE SCALE GENOMIC DNA]</scope>
    <source>
        <strain evidence="1 2">DSM 27648</strain>
    </source>
</reference>
<dbReference type="EMBL" id="CP012333">
    <property type="protein sequence ID" value="AKV00400.1"/>
    <property type="molecule type" value="Genomic_DNA"/>
</dbReference>
<evidence type="ECO:0000313" key="1">
    <source>
        <dbReference type="EMBL" id="AKV00400.1"/>
    </source>
</evidence>
<keyword evidence="2" id="KW-1185">Reference proteome</keyword>
<dbReference type="KEGG" id="llu:AKJ09_07063"/>
<evidence type="ECO:0000313" key="2">
    <source>
        <dbReference type="Proteomes" id="UP000064967"/>
    </source>
</evidence>
<accession>A0A0K1Q4S2</accession>
<dbReference type="Proteomes" id="UP000064967">
    <property type="component" value="Chromosome"/>
</dbReference>
<name>A0A0K1Q4S2_9BACT</name>
<organism evidence="1 2">
    <name type="scientific">Labilithrix luteola</name>
    <dbReference type="NCBI Taxonomy" id="1391654"/>
    <lineage>
        <taxon>Bacteria</taxon>
        <taxon>Pseudomonadati</taxon>
        <taxon>Myxococcota</taxon>
        <taxon>Polyangia</taxon>
        <taxon>Polyangiales</taxon>
        <taxon>Labilitrichaceae</taxon>
        <taxon>Labilithrix</taxon>
    </lineage>
</organism>
<gene>
    <name evidence="1" type="ORF">AKJ09_07063</name>
</gene>
<evidence type="ECO:0008006" key="3">
    <source>
        <dbReference type="Google" id="ProtNLM"/>
    </source>
</evidence>
<sequence>MPARRRIVMAIAALLTILSLFAAFAAGFELARRGLPTARQRAFVAALASQIRRSGPRIAVRTVYRLARLRRRAPRAEARPLATELPPPIHPIDVPSDDVVESTPAPTPAIMEPPPASTDRESIVRYEEFAPRGTKSTEFHEHAEPWRAAMASLGERLHEERVVAVVFAHGTFVGTDPLSAFTAIERALPSRRPFVKALRRRTREYADRVFGDFGNFGVPYVRLFEKAIGARIPCTSFVWSSENHHLGRLDGALALVRVLATHAELGEPGGRILVLGHSHAGQVFALVTQLLSRSLAAEAILDVARARSLDVNALDVDLEALERTSLDFVTFGSPVRYAWAESAKIRSLHVAGDDWVRRIGSAASDFPALAPSDRRINAALDPALGTGFAPGELLRSLRGSPMRPTHGELVIVDYGGERLANMLSSGLGHGVYTRLDAMLFHATLVTSRLYPSTALMAESTSDERRCAPL</sequence>